<keyword evidence="5" id="KW-0735">Signal-anchor</keyword>
<comment type="cofactor">
    <cofactor evidence="1">
        <name>NAD(+)</name>
        <dbReference type="ChEBI" id="CHEBI:57540"/>
    </cofactor>
</comment>
<evidence type="ECO:0000313" key="15">
    <source>
        <dbReference type="Proteomes" id="UP000034894"/>
    </source>
</evidence>
<evidence type="ECO:0000256" key="7">
    <source>
        <dbReference type="ARBA" id="ARBA00023027"/>
    </source>
</evidence>
<dbReference type="AlphaFoldDB" id="A0A0G1DLE6"/>
<accession>A0A0G1DLE6</accession>
<dbReference type="PATRIC" id="fig|1618443.3.peg.191"/>
<dbReference type="GO" id="GO:0070403">
    <property type="term" value="F:NAD+ binding"/>
    <property type="evidence" value="ECO:0007669"/>
    <property type="project" value="InterPro"/>
</dbReference>
<dbReference type="Gene3D" id="3.40.50.720">
    <property type="entry name" value="NAD(P)-binding Rossmann-like Domain"/>
    <property type="match status" value="1"/>
</dbReference>
<keyword evidence="6" id="KW-1133">Transmembrane helix</keyword>
<keyword evidence="7" id="KW-0520">NAD</keyword>
<evidence type="ECO:0000256" key="5">
    <source>
        <dbReference type="ARBA" id="ARBA00022968"/>
    </source>
</evidence>
<sequence length="327" mass="36619">MKDGFVAKQTTSIVTGGAGFIGSHLVDRLLEKGHQVICIDNLITGSRDNIRHLENHPSFRFLKADVSKDTELELGDRVDYIYHLASPASPPKYLKYPIETLLVNSLGTYLLLKAARKYNSHFLLASTSEVYGDPKEHPQKETYFGHVNPTGIRACYDEGKRFAEAITMEFYRQYRLKTRIIRIFNTYGPRMQASDGRVISNFISQALSGQPVTIYGEGEQTRSFCYVSDMVAGILAVSESADTIGQIVNLGNPHEINIRQAAELIVEKTGSKSPIVKKNQRLADDPEKRCPDIGRAAKLAGWTPKIDLKEGLSRTIEYFSEELKKSK</sequence>
<evidence type="ECO:0000256" key="8">
    <source>
        <dbReference type="ARBA" id="ARBA00023034"/>
    </source>
</evidence>
<dbReference type="EC" id="4.2.1.46" evidence="14"/>
<dbReference type="PANTHER" id="PTHR43078">
    <property type="entry name" value="UDP-GLUCURONIC ACID DECARBOXYLASE-RELATED"/>
    <property type="match status" value="1"/>
</dbReference>
<organism evidence="14 15">
    <name type="scientific">Candidatus Gottesmanbacteria bacterium GW2011_GWA2_43_14</name>
    <dbReference type="NCBI Taxonomy" id="1618443"/>
    <lineage>
        <taxon>Bacteria</taxon>
        <taxon>Candidatus Gottesmaniibacteriota</taxon>
    </lineage>
</organism>
<name>A0A0G1DLE6_9BACT</name>
<keyword evidence="8" id="KW-0333">Golgi apparatus</keyword>
<dbReference type="InterPro" id="IPR036291">
    <property type="entry name" value="NAD(P)-bd_dom_sf"/>
</dbReference>
<reference evidence="14 15" key="1">
    <citation type="journal article" date="2015" name="Nature">
        <title>rRNA introns, odd ribosomes, and small enigmatic genomes across a large radiation of phyla.</title>
        <authorList>
            <person name="Brown C.T."/>
            <person name="Hug L.A."/>
            <person name="Thomas B.C."/>
            <person name="Sharon I."/>
            <person name="Castelle C.J."/>
            <person name="Singh A."/>
            <person name="Wilkins M.J."/>
            <person name="Williams K.H."/>
            <person name="Banfield J.F."/>
        </authorList>
    </citation>
    <scope>NUCLEOTIDE SEQUENCE [LARGE SCALE GENOMIC DNA]</scope>
</reference>
<dbReference type="CDD" id="cd05230">
    <property type="entry name" value="UGD_SDR_e"/>
    <property type="match status" value="1"/>
</dbReference>
<evidence type="ECO:0000313" key="14">
    <source>
        <dbReference type="EMBL" id="KKS98670.1"/>
    </source>
</evidence>
<evidence type="ECO:0000256" key="12">
    <source>
        <dbReference type="ARBA" id="ARBA00037859"/>
    </source>
</evidence>
<evidence type="ECO:0000256" key="2">
    <source>
        <dbReference type="ARBA" id="ARBA00004323"/>
    </source>
</evidence>
<dbReference type="GO" id="GO:0042732">
    <property type="term" value="P:D-xylose metabolic process"/>
    <property type="evidence" value="ECO:0007669"/>
    <property type="project" value="InterPro"/>
</dbReference>
<evidence type="ECO:0000256" key="4">
    <source>
        <dbReference type="ARBA" id="ARBA00022793"/>
    </source>
</evidence>
<keyword evidence="10" id="KW-0325">Glycoprotein</keyword>
<dbReference type="Pfam" id="PF01370">
    <property type="entry name" value="Epimerase"/>
    <property type="match status" value="1"/>
</dbReference>
<dbReference type="Proteomes" id="UP000034894">
    <property type="component" value="Unassembled WGS sequence"/>
</dbReference>
<evidence type="ECO:0000256" key="6">
    <source>
        <dbReference type="ARBA" id="ARBA00022989"/>
    </source>
</evidence>
<dbReference type="GO" id="GO:0008460">
    <property type="term" value="F:dTDP-glucose 4,6-dehydratase activity"/>
    <property type="evidence" value="ECO:0007669"/>
    <property type="project" value="UniProtKB-EC"/>
</dbReference>
<keyword evidence="4" id="KW-0210">Decarboxylase</keyword>
<dbReference type="FunFam" id="3.40.50.720:FF:000065">
    <property type="entry name" value="UDP-glucuronic acid decarboxylase 1"/>
    <property type="match status" value="1"/>
</dbReference>
<gene>
    <name evidence="14" type="ORF">UV73_C0001G0191</name>
</gene>
<dbReference type="GO" id="GO:0033320">
    <property type="term" value="P:UDP-D-xylose biosynthetic process"/>
    <property type="evidence" value="ECO:0007669"/>
    <property type="project" value="UniProtKB-UniPathway"/>
</dbReference>
<proteinExistence type="predicted"/>
<dbReference type="PANTHER" id="PTHR43078:SF6">
    <property type="entry name" value="UDP-GLUCURONIC ACID DECARBOXYLASE 1"/>
    <property type="match status" value="1"/>
</dbReference>
<dbReference type="EMBL" id="LCFP01000001">
    <property type="protein sequence ID" value="KKS98670.1"/>
    <property type="molecule type" value="Genomic_DNA"/>
</dbReference>
<keyword evidence="3" id="KW-0812">Transmembrane</keyword>
<evidence type="ECO:0000256" key="1">
    <source>
        <dbReference type="ARBA" id="ARBA00001911"/>
    </source>
</evidence>
<evidence type="ECO:0000256" key="3">
    <source>
        <dbReference type="ARBA" id="ARBA00022692"/>
    </source>
</evidence>
<comment type="caution">
    <text evidence="14">The sequence shown here is derived from an EMBL/GenBank/DDBJ whole genome shotgun (WGS) entry which is preliminary data.</text>
</comment>
<dbReference type="GO" id="GO:0005737">
    <property type="term" value="C:cytoplasm"/>
    <property type="evidence" value="ECO:0007669"/>
    <property type="project" value="TreeGrafter"/>
</dbReference>
<keyword evidence="11 14" id="KW-0456">Lyase</keyword>
<dbReference type="InterPro" id="IPR044516">
    <property type="entry name" value="UXS-like"/>
</dbReference>
<evidence type="ECO:0000256" key="9">
    <source>
        <dbReference type="ARBA" id="ARBA00023136"/>
    </source>
</evidence>
<feature type="domain" description="NAD-dependent epimerase/dehydratase" evidence="13">
    <location>
        <begin position="13"/>
        <end position="251"/>
    </location>
</feature>
<dbReference type="GO" id="GO:0048040">
    <property type="term" value="F:UDP-glucuronate decarboxylase activity"/>
    <property type="evidence" value="ECO:0007669"/>
    <property type="project" value="TreeGrafter"/>
</dbReference>
<keyword evidence="9" id="KW-0472">Membrane</keyword>
<dbReference type="SUPFAM" id="SSF51735">
    <property type="entry name" value="NAD(P)-binding Rossmann-fold domains"/>
    <property type="match status" value="1"/>
</dbReference>
<protein>
    <submittedName>
        <fullName evidence="14">UDP-glucuronate decarboxylase, dTDP-glucose 4,6-dehydratase</fullName>
        <ecNumber evidence="14">4.2.1.46</ecNumber>
    </submittedName>
</protein>
<dbReference type="UniPathway" id="UPA00796">
    <property type="reaction ID" value="UER00771"/>
</dbReference>
<evidence type="ECO:0000259" key="13">
    <source>
        <dbReference type="Pfam" id="PF01370"/>
    </source>
</evidence>
<dbReference type="InterPro" id="IPR001509">
    <property type="entry name" value="Epimerase_deHydtase"/>
</dbReference>
<evidence type="ECO:0000256" key="11">
    <source>
        <dbReference type="ARBA" id="ARBA00023239"/>
    </source>
</evidence>
<evidence type="ECO:0000256" key="10">
    <source>
        <dbReference type="ARBA" id="ARBA00023180"/>
    </source>
</evidence>
<dbReference type="STRING" id="1618443.UV73_C0001G0191"/>
<comment type="subcellular location">
    <subcellularLocation>
        <location evidence="2">Golgi apparatus membrane</location>
        <topology evidence="2">Single-pass type II membrane protein</topology>
    </subcellularLocation>
    <subcellularLocation>
        <location evidence="12">Golgi apparatus</location>
        <location evidence="12">Golgi stack membrane</location>
    </subcellularLocation>
</comment>